<reference evidence="9 10" key="1">
    <citation type="submission" date="2017-04" db="EMBL/GenBank/DDBJ databases">
        <authorList>
            <person name="Afonso C.L."/>
            <person name="Miller P.J."/>
            <person name="Scott M.A."/>
            <person name="Spackman E."/>
            <person name="Goraichik I."/>
            <person name="Dimitrov K.M."/>
            <person name="Suarez D.L."/>
            <person name="Swayne D.E."/>
        </authorList>
    </citation>
    <scope>NUCLEOTIDE SEQUENCE [LARGE SCALE GENOMIC DNA]</scope>
    <source>
        <strain evidence="9 10">CGMCC 1.12644</strain>
    </source>
</reference>
<feature type="transmembrane region" description="Helical" evidence="7">
    <location>
        <begin position="165"/>
        <end position="188"/>
    </location>
</feature>
<evidence type="ECO:0000313" key="9">
    <source>
        <dbReference type="EMBL" id="SMC76845.1"/>
    </source>
</evidence>
<feature type="transmembrane region" description="Helical" evidence="7">
    <location>
        <begin position="200"/>
        <end position="221"/>
    </location>
</feature>
<feature type="transmembrane region" description="Helical" evidence="7">
    <location>
        <begin position="319"/>
        <end position="338"/>
    </location>
</feature>
<dbReference type="InterPro" id="IPR000515">
    <property type="entry name" value="MetI-like"/>
</dbReference>
<accession>A0A1W2BV16</accession>
<name>A0A1W2BV16_9RHOB</name>
<keyword evidence="4 7" id="KW-0812">Transmembrane</keyword>
<keyword evidence="5 7" id="KW-1133">Transmembrane helix</keyword>
<keyword evidence="2 7" id="KW-0813">Transport</keyword>
<comment type="similarity">
    <text evidence="7">Belongs to the binding-protein-dependent transport system permease family.</text>
</comment>
<dbReference type="Proteomes" id="UP000192330">
    <property type="component" value="Unassembled WGS sequence"/>
</dbReference>
<dbReference type="PROSITE" id="PS50928">
    <property type="entry name" value="ABC_TM1"/>
    <property type="match status" value="1"/>
</dbReference>
<evidence type="ECO:0000259" key="8">
    <source>
        <dbReference type="PROSITE" id="PS50928"/>
    </source>
</evidence>
<dbReference type="GO" id="GO:0015226">
    <property type="term" value="F:carnitine transmembrane transporter activity"/>
    <property type="evidence" value="ECO:0007669"/>
    <property type="project" value="TreeGrafter"/>
</dbReference>
<keyword evidence="3" id="KW-1003">Cell membrane</keyword>
<dbReference type="PANTHER" id="PTHR47737:SF1">
    <property type="entry name" value="GLYCINE BETAINE_PROLINE BETAINE TRANSPORT SYSTEM PERMEASE PROTEIN PROW"/>
    <property type="match status" value="1"/>
</dbReference>
<evidence type="ECO:0000256" key="1">
    <source>
        <dbReference type="ARBA" id="ARBA00004651"/>
    </source>
</evidence>
<sequence>MPPDEGRMATYDFIFDKLGLRDWCDGGDGGENGSSGPMSMADLLGKTTGDAVEVSAWDTPFPSLDNLHDACDAIPQSRDLTTGLESGFLNIKDSLKVVVDPLTQPLSWALNEMLWVMQAVPWWIMIPLLMLITYAVGRSRKLVGLVALCFGFLAFVDYYDYTMQTLAIIFVCAFICVLLGVPIGIAMSRSDRTQRIMIPILDMLQTLPPFVYLIPLIFLFSVTEPKLYGIAIILYAIVPVVRLTDLGIRLVDQDVIEAADAFGMTSRQKLFGVQIPLALPNIMAGVNQTIMMSLAMVVIASLVSAPGLGVLVLRGIRSLELGVGLLSGLGIVLLAIILDRVTKAALARINSSQPK</sequence>
<comment type="subcellular location">
    <subcellularLocation>
        <location evidence="1 7">Cell membrane</location>
        <topology evidence="1 7">Multi-pass membrane protein</topology>
    </subcellularLocation>
</comment>
<dbReference type="STRING" id="1387277.SAMN06295998_10516"/>
<dbReference type="FunFam" id="1.10.3720.10:FF:000001">
    <property type="entry name" value="Glycine betaine ABC transporter, permease"/>
    <property type="match status" value="1"/>
</dbReference>
<dbReference type="GO" id="GO:0005275">
    <property type="term" value="F:amine transmembrane transporter activity"/>
    <property type="evidence" value="ECO:0007669"/>
    <property type="project" value="TreeGrafter"/>
</dbReference>
<proteinExistence type="inferred from homology"/>
<dbReference type="Gene3D" id="1.10.3720.10">
    <property type="entry name" value="MetI-like"/>
    <property type="match status" value="1"/>
</dbReference>
<protein>
    <submittedName>
        <fullName evidence="9">Glycine betaine/proline transport system permease protein</fullName>
    </submittedName>
</protein>
<feature type="transmembrane region" description="Helical" evidence="7">
    <location>
        <begin position="142"/>
        <end position="159"/>
    </location>
</feature>
<dbReference type="SUPFAM" id="SSF161098">
    <property type="entry name" value="MetI-like"/>
    <property type="match status" value="1"/>
</dbReference>
<keyword evidence="6 7" id="KW-0472">Membrane</keyword>
<organism evidence="9 10">
    <name type="scientific">Primorskyibacter flagellatus</name>
    <dbReference type="NCBI Taxonomy" id="1387277"/>
    <lineage>
        <taxon>Bacteria</taxon>
        <taxon>Pseudomonadati</taxon>
        <taxon>Pseudomonadota</taxon>
        <taxon>Alphaproteobacteria</taxon>
        <taxon>Rhodobacterales</taxon>
        <taxon>Roseobacteraceae</taxon>
        <taxon>Primorskyibacter</taxon>
    </lineage>
</organism>
<evidence type="ECO:0000256" key="4">
    <source>
        <dbReference type="ARBA" id="ARBA00022692"/>
    </source>
</evidence>
<dbReference type="EMBL" id="FWYD01000005">
    <property type="protein sequence ID" value="SMC76845.1"/>
    <property type="molecule type" value="Genomic_DNA"/>
</dbReference>
<evidence type="ECO:0000313" key="10">
    <source>
        <dbReference type="Proteomes" id="UP000192330"/>
    </source>
</evidence>
<feature type="transmembrane region" description="Helical" evidence="7">
    <location>
        <begin position="290"/>
        <end position="313"/>
    </location>
</feature>
<evidence type="ECO:0000256" key="2">
    <source>
        <dbReference type="ARBA" id="ARBA00022448"/>
    </source>
</evidence>
<evidence type="ECO:0000256" key="3">
    <source>
        <dbReference type="ARBA" id="ARBA00022475"/>
    </source>
</evidence>
<gene>
    <name evidence="9" type="ORF">SAMN06295998_10516</name>
</gene>
<dbReference type="GO" id="GO:0043190">
    <property type="term" value="C:ATP-binding cassette (ABC) transporter complex"/>
    <property type="evidence" value="ECO:0007669"/>
    <property type="project" value="TreeGrafter"/>
</dbReference>
<evidence type="ECO:0000256" key="5">
    <source>
        <dbReference type="ARBA" id="ARBA00022989"/>
    </source>
</evidence>
<evidence type="ECO:0000256" key="6">
    <source>
        <dbReference type="ARBA" id="ARBA00023136"/>
    </source>
</evidence>
<feature type="domain" description="ABC transmembrane type-1" evidence="8">
    <location>
        <begin position="162"/>
        <end position="342"/>
    </location>
</feature>
<feature type="transmembrane region" description="Helical" evidence="7">
    <location>
        <begin position="227"/>
        <end position="244"/>
    </location>
</feature>
<feature type="transmembrane region" description="Helical" evidence="7">
    <location>
        <begin position="115"/>
        <end position="135"/>
    </location>
</feature>
<evidence type="ECO:0000256" key="7">
    <source>
        <dbReference type="RuleBase" id="RU363032"/>
    </source>
</evidence>
<keyword evidence="10" id="KW-1185">Reference proteome</keyword>
<dbReference type="CDD" id="cd06261">
    <property type="entry name" value="TM_PBP2"/>
    <property type="match status" value="1"/>
</dbReference>
<dbReference type="Pfam" id="PF00528">
    <property type="entry name" value="BPD_transp_1"/>
    <property type="match status" value="1"/>
</dbReference>
<dbReference type="InterPro" id="IPR035906">
    <property type="entry name" value="MetI-like_sf"/>
</dbReference>
<dbReference type="GO" id="GO:0031460">
    <property type="term" value="P:glycine betaine transport"/>
    <property type="evidence" value="ECO:0007669"/>
    <property type="project" value="TreeGrafter"/>
</dbReference>
<dbReference type="PANTHER" id="PTHR47737">
    <property type="entry name" value="GLYCINE BETAINE/PROLINE BETAINE TRANSPORT SYSTEM PERMEASE PROTEIN PROW"/>
    <property type="match status" value="1"/>
</dbReference>
<dbReference type="GO" id="GO:0015871">
    <property type="term" value="P:choline transport"/>
    <property type="evidence" value="ECO:0007669"/>
    <property type="project" value="TreeGrafter"/>
</dbReference>
<dbReference type="AlphaFoldDB" id="A0A1W2BV16"/>